<evidence type="ECO:0000313" key="3">
    <source>
        <dbReference type="Proteomes" id="UP000738349"/>
    </source>
</evidence>
<evidence type="ECO:0000313" key="2">
    <source>
        <dbReference type="EMBL" id="KAH7124483.1"/>
    </source>
</evidence>
<dbReference type="OrthoDB" id="2157530at2759"/>
<dbReference type="InterPro" id="IPR052895">
    <property type="entry name" value="HetReg/Transcr_Mod"/>
</dbReference>
<comment type="caution">
    <text evidence="2">The sequence shown here is derived from an EMBL/GenBank/DDBJ whole genome shotgun (WGS) entry which is preliminary data.</text>
</comment>
<dbReference type="AlphaFoldDB" id="A0A9P9DSC9"/>
<sequence>MAYPAPFGGSVLAQWPNNSQPFDYGTVPVGKVGDVDYIRLLEILPATSGWVGGGGGGSNGGAAWPTPGFGHSATSAFGPWANQIAAASAPPQAPLSCRLISEPLRDGMPPFAALSYTWGDDKDVVTIRCNGRTLQITRSLLIALEALQNDHPAVLSRTQYIWADGICINQDKSSSDKPQQIPLMAELYRRATQVIVWLGPEHDPGPDIDHAIPCIRKCANALVARPGASAAAMSMQEWAALGFYSAEELKLQLRAFYKLLQRRWFGRVWTIQEHAVARSVVILCGRHQISEADMMNAGAFLASSGADSLVANWGKNPLILMHGIKSEQNAGAKPPLLNALAHFRHRDAGDPKDKIYAVCDLASDSGPTGLNIKIDPNATIDKQDPNWREKARIEVGNLYRSVAIKFLCEYENLDIVSLAGRYTPATEISQSTYEGRGRHADRPTLPSWVPDWSLPDSTVSIQLLEEKKMLRGPAAQSLGMFSGQYHQQPTYMFPLDQEPTIFAASGNTKYHFDLVTPGGPGLRVRGIILDRIARVGTWADEYLPVPSAWWADEPSENQLALAVRILDRLCDWMDLTAAESGRAYPATGETLLDVFWQTMRCGHFRLGFARERQIFLEFYAAARSCMALCRGLRSQPWLRPAALAAHTAYKAATGGMNSGGWMSFLARTKMHTGNRGMFVTSTRGLVGLAPKGSATGDSIVIFQGGSVPFVVRAAPDGQNWEIVGACYVHGAMHGQLFYPESCVPMVIV</sequence>
<organism evidence="2 3">
    <name type="scientific">Dactylonectria macrodidyma</name>
    <dbReference type="NCBI Taxonomy" id="307937"/>
    <lineage>
        <taxon>Eukaryota</taxon>
        <taxon>Fungi</taxon>
        <taxon>Dikarya</taxon>
        <taxon>Ascomycota</taxon>
        <taxon>Pezizomycotina</taxon>
        <taxon>Sordariomycetes</taxon>
        <taxon>Hypocreomycetidae</taxon>
        <taxon>Hypocreales</taxon>
        <taxon>Nectriaceae</taxon>
        <taxon>Dactylonectria</taxon>
    </lineage>
</organism>
<dbReference type="EMBL" id="JAGMUV010000021">
    <property type="protein sequence ID" value="KAH7124483.1"/>
    <property type="molecule type" value="Genomic_DNA"/>
</dbReference>
<accession>A0A9P9DSC9</accession>
<dbReference type="PANTHER" id="PTHR24148:SF64">
    <property type="entry name" value="HETEROKARYON INCOMPATIBILITY DOMAIN-CONTAINING PROTEIN"/>
    <property type="match status" value="1"/>
</dbReference>
<name>A0A9P9DSC9_9HYPO</name>
<dbReference type="InterPro" id="IPR010730">
    <property type="entry name" value="HET"/>
</dbReference>
<proteinExistence type="predicted"/>
<protein>
    <submittedName>
        <fullName evidence="2">Heterokaryon incompatibility protein-domain-containing protein</fullName>
    </submittedName>
</protein>
<gene>
    <name evidence="2" type="ORF">EDB81DRAFT_846857</name>
</gene>
<keyword evidence="3" id="KW-1185">Reference proteome</keyword>
<dbReference type="Proteomes" id="UP000738349">
    <property type="component" value="Unassembled WGS sequence"/>
</dbReference>
<dbReference type="Pfam" id="PF06985">
    <property type="entry name" value="HET"/>
    <property type="match status" value="1"/>
</dbReference>
<evidence type="ECO:0000259" key="1">
    <source>
        <dbReference type="Pfam" id="PF06985"/>
    </source>
</evidence>
<feature type="domain" description="Heterokaryon incompatibility" evidence="1">
    <location>
        <begin position="111"/>
        <end position="273"/>
    </location>
</feature>
<reference evidence="2" key="1">
    <citation type="journal article" date="2021" name="Nat. Commun.">
        <title>Genetic determinants of endophytism in the Arabidopsis root mycobiome.</title>
        <authorList>
            <person name="Mesny F."/>
            <person name="Miyauchi S."/>
            <person name="Thiergart T."/>
            <person name="Pickel B."/>
            <person name="Atanasova L."/>
            <person name="Karlsson M."/>
            <person name="Huettel B."/>
            <person name="Barry K.W."/>
            <person name="Haridas S."/>
            <person name="Chen C."/>
            <person name="Bauer D."/>
            <person name="Andreopoulos W."/>
            <person name="Pangilinan J."/>
            <person name="LaButti K."/>
            <person name="Riley R."/>
            <person name="Lipzen A."/>
            <person name="Clum A."/>
            <person name="Drula E."/>
            <person name="Henrissat B."/>
            <person name="Kohler A."/>
            <person name="Grigoriev I.V."/>
            <person name="Martin F.M."/>
            <person name="Hacquard S."/>
        </authorList>
    </citation>
    <scope>NUCLEOTIDE SEQUENCE</scope>
    <source>
        <strain evidence="2">MPI-CAGE-AT-0147</strain>
    </source>
</reference>
<dbReference type="Pfam" id="PF26639">
    <property type="entry name" value="Het-6_barrel"/>
    <property type="match status" value="1"/>
</dbReference>
<dbReference type="PANTHER" id="PTHR24148">
    <property type="entry name" value="ANKYRIN REPEAT DOMAIN-CONTAINING PROTEIN 39 HOMOLOG-RELATED"/>
    <property type="match status" value="1"/>
</dbReference>